<sequence>MNHSASTPCINICEIDPVSKLCRGCLRSLDEIGAWGRLSEPVRRRIMAELPARRPTLSGAR</sequence>
<dbReference type="PANTHER" id="PTHR35175">
    <property type="entry name" value="DUF1289 DOMAIN-CONTAINING PROTEIN"/>
    <property type="match status" value="1"/>
</dbReference>
<dbReference type="RefSeq" id="WP_197311974.1">
    <property type="nucleotide sequence ID" value="NZ_JADZLT010000052.1"/>
</dbReference>
<organism evidence="1 2">
    <name type="scientific">Methylobrevis albus</name>
    <dbReference type="NCBI Taxonomy" id="2793297"/>
    <lineage>
        <taxon>Bacteria</taxon>
        <taxon>Pseudomonadati</taxon>
        <taxon>Pseudomonadota</taxon>
        <taxon>Alphaproteobacteria</taxon>
        <taxon>Hyphomicrobiales</taxon>
        <taxon>Pleomorphomonadaceae</taxon>
        <taxon>Methylobrevis</taxon>
    </lineage>
</organism>
<dbReference type="AlphaFoldDB" id="A0A931MXD8"/>
<evidence type="ECO:0000313" key="2">
    <source>
        <dbReference type="Proteomes" id="UP000631694"/>
    </source>
</evidence>
<dbReference type="InterPro" id="IPR010710">
    <property type="entry name" value="DUF1289"/>
</dbReference>
<keyword evidence="2" id="KW-1185">Reference proteome</keyword>
<dbReference type="PANTHER" id="PTHR35175:SF2">
    <property type="entry name" value="DUF1289 DOMAIN-CONTAINING PROTEIN"/>
    <property type="match status" value="1"/>
</dbReference>
<gene>
    <name evidence="1" type="ORF">I5731_13690</name>
</gene>
<dbReference type="EMBL" id="JADZLT010000052">
    <property type="protein sequence ID" value="MBH0238883.1"/>
    <property type="molecule type" value="Genomic_DNA"/>
</dbReference>
<reference evidence="1" key="1">
    <citation type="submission" date="2020-12" db="EMBL/GenBank/DDBJ databases">
        <title>Methylobrevis albus sp. nov., isolated from fresh water lack sediment.</title>
        <authorList>
            <person name="Zou Q."/>
        </authorList>
    </citation>
    <scope>NUCLEOTIDE SEQUENCE</scope>
    <source>
        <strain evidence="1">L22</strain>
    </source>
</reference>
<accession>A0A931MXD8</accession>
<name>A0A931MXD8_9HYPH</name>
<proteinExistence type="predicted"/>
<dbReference type="Pfam" id="PF06945">
    <property type="entry name" value="DUF1289"/>
    <property type="match status" value="1"/>
</dbReference>
<comment type="caution">
    <text evidence="1">The sequence shown here is derived from an EMBL/GenBank/DDBJ whole genome shotgun (WGS) entry which is preliminary data.</text>
</comment>
<dbReference type="Proteomes" id="UP000631694">
    <property type="component" value="Unassembled WGS sequence"/>
</dbReference>
<protein>
    <submittedName>
        <fullName evidence="1">DUF1289 domain-containing protein</fullName>
    </submittedName>
</protein>
<evidence type="ECO:0000313" key="1">
    <source>
        <dbReference type="EMBL" id="MBH0238883.1"/>
    </source>
</evidence>